<gene>
    <name evidence="1" type="ORF">DI09_67p10</name>
</gene>
<reference evidence="1 2" key="1">
    <citation type="submission" date="2014-04" db="EMBL/GenBank/DDBJ databases">
        <title>A new species of microsporidia sheds light on the evolution of extreme parasitism.</title>
        <authorList>
            <person name="Haag K.L."/>
            <person name="James T.Y."/>
            <person name="Larsson R."/>
            <person name="Schaer T.M."/>
            <person name="Refardt D."/>
            <person name="Pombert J.-F."/>
            <person name="Ebert D."/>
        </authorList>
    </citation>
    <scope>NUCLEOTIDE SEQUENCE [LARGE SCALE GENOMIC DNA]</scope>
    <source>
        <strain evidence="1 2">UGP3</strain>
        <tissue evidence="1">Spores</tissue>
    </source>
</reference>
<sequence>MGILQIGNKGQLILEDLDSTLELKITELTGSIVLLSGQLSGTSLIVEEIDQPEGLQYSKMFDCFFNQRPSLSLANPWKNAEFFAYAPRSQKAPNGERVYIFSDVWFNDPAVITLVKQIGESIKFLFLSGTLPKNESVNSSLFIPQEFPAELQKRLSFENAIFSSNPTRYQGIANDGRVRISLKRQLLLFSLLYSACYVKNSLFPLPSTDPEFLKSIFHSISRQSILCHFPDNIQPSFYNRHSALSLCPEVDAVIISDTLLPSCVHSIDGTNFANCGSFSSTSTYLSYNADTNEIDIENLCL</sequence>
<dbReference type="VEuPathDB" id="MicrosporidiaDB:DI09_67p10"/>
<dbReference type="AlphaFoldDB" id="A0A098VN84"/>
<dbReference type="GeneID" id="25260578"/>
<dbReference type="PANTHER" id="PTHR12708">
    <property type="entry name" value="DNA POLYMERASE EPSILON SUBUNIT B"/>
    <property type="match status" value="1"/>
</dbReference>
<dbReference type="GO" id="GO:0006261">
    <property type="term" value="P:DNA-templated DNA replication"/>
    <property type="evidence" value="ECO:0007669"/>
    <property type="project" value="InterPro"/>
</dbReference>
<accession>A0A098VN84</accession>
<keyword evidence="2" id="KW-1185">Reference proteome</keyword>
<dbReference type="GO" id="GO:0042276">
    <property type="term" value="P:error-prone translesion synthesis"/>
    <property type="evidence" value="ECO:0007669"/>
    <property type="project" value="TreeGrafter"/>
</dbReference>
<comment type="caution">
    <text evidence="1">The sequence shown here is derived from an EMBL/GenBank/DDBJ whole genome shotgun (WGS) entry which is preliminary data.</text>
</comment>
<dbReference type="HOGENOM" id="CLU_924647_0_0_1"/>
<dbReference type="EMBL" id="JMKJ01000576">
    <property type="protein sequence ID" value="KGG50513.1"/>
    <property type="molecule type" value="Genomic_DNA"/>
</dbReference>
<dbReference type="GO" id="GO:0003677">
    <property type="term" value="F:DNA binding"/>
    <property type="evidence" value="ECO:0007669"/>
    <property type="project" value="InterPro"/>
</dbReference>
<evidence type="ECO:0000313" key="1">
    <source>
        <dbReference type="EMBL" id="KGG50513.1"/>
    </source>
</evidence>
<organism evidence="1 2">
    <name type="scientific">Mitosporidium daphniae</name>
    <dbReference type="NCBI Taxonomy" id="1485682"/>
    <lineage>
        <taxon>Eukaryota</taxon>
        <taxon>Fungi</taxon>
        <taxon>Fungi incertae sedis</taxon>
        <taxon>Microsporidia</taxon>
        <taxon>Mitosporidium</taxon>
    </lineage>
</organism>
<dbReference type="PANTHER" id="PTHR12708:SF0">
    <property type="entry name" value="DNA POLYMERASE EPSILON SUBUNIT 2"/>
    <property type="match status" value="1"/>
</dbReference>
<dbReference type="InterPro" id="IPR016266">
    <property type="entry name" value="POLE2"/>
</dbReference>
<dbReference type="RefSeq" id="XP_013236964.1">
    <property type="nucleotide sequence ID" value="XM_013381510.1"/>
</dbReference>
<proteinExistence type="predicted"/>
<dbReference type="GO" id="GO:0008622">
    <property type="term" value="C:epsilon DNA polymerase complex"/>
    <property type="evidence" value="ECO:0007669"/>
    <property type="project" value="InterPro"/>
</dbReference>
<name>A0A098VN84_9MICR</name>
<protein>
    <submittedName>
        <fullName evidence="1">DNA polymerase epsilon subunit B-like protein</fullName>
    </submittedName>
</protein>
<dbReference type="Proteomes" id="UP000029725">
    <property type="component" value="Unassembled WGS sequence"/>
</dbReference>
<evidence type="ECO:0000313" key="2">
    <source>
        <dbReference type="Proteomes" id="UP000029725"/>
    </source>
</evidence>